<dbReference type="CDD" id="cd04186">
    <property type="entry name" value="GT_2_like_c"/>
    <property type="match status" value="1"/>
</dbReference>
<evidence type="ECO:0000313" key="3">
    <source>
        <dbReference type="Proteomes" id="UP000198426"/>
    </source>
</evidence>
<reference evidence="2 3" key="1">
    <citation type="submission" date="2017-06" db="EMBL/GenBank/DDBJ databases">
        <authorList>
            <person name="Kim H.J."/>
            <person name="Triplett B.A."/>
        </authorList>
    </citation>
    <scope>NUCLEOTIDE SEQUENCE [LARGE SCALE GENOMIC DNA]</scope>
    <source>
        <strain evidence="2 3">DSM 29339</strain>
    </source>
</reference>
<gene>
    <name evidence="2" type="ORF">SAMN05421757_103305</name>
</gene>
<dbReference type="EMBL" id="FZOY01000003">
    <property type="protein sequence ID" value="SNS77965.1"/>
    <property type="molecule type" value="Genomic_DNA"/>
</dbReference>
<dbReference type="Proteomes" id="UP000198426">
    <property type="component" value="Unassembled WGS sequence"/>
</dbReference>
<proteinExistence type="predicted"/>
<dbReference type="InterPro" id="IPR029044">
    <property type="entry name" value="Nucleotide-diphossugar_trans"/>
</dbReference>
<dbReference type="Gene3D" id="3.90.550.10">
    <property type="entry name" value="Spore Coat Polysaccharide Biosynthesis Protein SpsA, Chain A"/>
    <property type="match status" value="1"/>
</dbReference>
<evidence type="ECO:0000259" key="1">
    <source>
        <dbReference type="Pfam" id="PF00535"/>
    </source>
</evidence>
<protein>
    <recommendedName>
        <fullName evidence="1">Glycosyltransferase 2-like domain-containing protein</fullName>
    </recommendedName>
</protein>
<dbReference type="SUPFAM" id="SSF53448">
    <property type="entry name" value="Nucleotide-diphospho-sugar transferases"/>
    <property type="match status" value="1"/>
</dbReference>
<evidence type="ECO:0000313" key="2">
    <source>
        <dbReference type="EMBL" id="SNS77965.1"/>
    </source>
</evidence>
<feature type="domain" description="Glycosyltransferase 2-like" evidence="1">
    <location>
        <begin position="7"/>
        <end position="138"/>
    </location>
</feature>
<dbReference type="OrthoDB" id="9771846at2"/>
<sequence>MRAYVTISIINYRTAALTLACLRSVLADLAGDADRPATDGRIIIVDNASGDGSAEAIADWIAAHPDAPVDLVRSTENTGFSGGHNRGMAACDSEFTLVLNSDAELRPGCLAALLAAAEIRPEAGLFAPRLEGEDGTVQTSSFRFPGAASELIRGAGSGPVTALLKSHEVAIGPAPAPAEIQWASFACILLRRAMVEAIGPMDEGYFLYFEDAEYCHRARRAGWALVHVPEARCVHHRGGSGPVKTLISQKKRLPAYYYASRTRFLYQTGGWTGMISANLAWLLGRLLAQGRILFGKPRHRAAEAEARDIWINATRPLGPRHAPGE</sequence>
<dbReference type="AlphaFoldDB" id="A0A239H9Z6"/>
<organism evidence="2 3">
    <name type="scientific">Tropicimonas sediminicola</name>
    <dbReference type="NCBI Taxonomy" id="1031541"/>
    <lineage>
        <taxon>Bacteria</taxon>
        <taxon>Pseudomonadati</taxon>
        <taxon>Pseudomonadota</taxon>
        <taxon>Alphaproteobacteria</taxon>
        <taxon>Rhodobacterales</taxon>
        <taxon>Roseobacteraceae</taxon>
        <taxon>Tropicimonas</taxon>
    </lineage>
</organism>
<dbReference type="InterPro" id="IPR001173">
    <property type="entry name" value="Glyco_trans_2-like"/>
</dbReference>
<dbReference type="Pfam" id="PF00535">
    <property type="entry name" value="Glycos_transf_2"/>
    <property type="match status" value="1"/>
</dbReference>
<name>A0A239H9Z6_9RHOB</name>
<dbReference type="RefSeq" id="WP_089232893.1">
    <property type="nucleotide sequence ID" value="NZ_FZOY01000003.1"/>
</dbReference>
<dbReference type="PANTHER" id="PTHR43179">
    <property type="entry name" value="RHAMNOSYLTRANSFERASE WBBL"/>
    <property type="match status" value="1"/>
</dbReference>
<accession>A0A239H9Z6</accession>
<keyword evidence="3" id="KW-1185">Reference proteome</keyword>
<dbReference type="PANTHER" id="PTHR43179:SF7">
    <property type="entry name" value="RHAMNOSYLTRANSFERASE WBBL"/>
    <property type="match status" value="1"/>
</dbReference>